<dbReference type="OrthoDB" id="10485736at2759"/>
<accession>A0A9Q1I4Q1</accession>
<proteinExistence type="predicted"/>
<comment type="caution">
    <text evidence="2">The sequence shown here is derived from an EMBL/GenBank/DDBJ whole genome shotgun (WGS) entry which is preliminary data.</text>
</comment>
<reference evidence="2" key="1">
    <citation type="journal article" date="2023" name="Science">
        <title>Genome structures resolve the early diversification of teleost fishes.</title>
        <authorList>
            <person name="Parey E."/>
            <person name="Louis A."/>
            <person name="Montfort J."/>
            <person name="Bouchez O."/>
            <person name="Roques C."/>
            <person name="Iampietro C."/>
            <person name="Lluch J."/>
            <person name="Castinel A."/>
            <person name="Donnadieu C."/>
            <person name="Desvignes T."/>
            <person name="Floi Bucao C."/>
            <person name="Jouanno E."/>
            <person name="Wen M."/>
            <person name="Mejri S."/>
            <person name="Dirks R."/>
            <person name="Jansen H."/>
            <person name="Henkel C."/>
            <person name="Chen W.J."/>
            <person name="Zahm M."/>
            <person name="Cabau C."/>
            <person name="Klopp C."/>
            <person name="Thompson A.W."/>
            <person name="Robinson-Rechavi M."/>
            <person name="Braasch I."/>
            <person name="Lecointre G."/>
            <person name="Bobe J."/>
            <person name="Postlethwait J.H."/>
            <person name="Berthelot C."/>
            <person name="Roest Crollius H."/>
            <person name="Guiguen Y."/>
        </authorList>
    </citation>
    <scope>NUCLEOTIDE SEQUENCE</scope>
    <source>
        <strain evidence="2">Concon-B</strain>
    </source>
</reference>
<evidence type="ECO:0000313" key="2">
    <source>
        <dbReference type="EMBL" id="KAJ8283542.1"/>
    </source>
</evidence>
<organism evidence="2 3">
    <name type="scientific">Conger conger</name>
    <name type="common">Conger eel</name>
    <name type="synonym">Muraena conger</name>
    <dbReference type="NCBI Taxonomy" id="82655"/>
    <lineage>
        <taxon>Eukaryota</taxon>
        <taxon>Metazoa</taxon>
        <taxon>Chordata</taxon>
        <taxon>Craniata</taxon>
        <taxon>Vertebrata</taxon>
        <taxon>Euteleostomi</taxon>
        <taxon>Actinopterygii</taxon>
        <taxon>Neopterygii</taxon>
        <taxon>Teleostei</taxon>
        <taxon>Anguilliformes</taxon>
        <taxon>Congridae</taxon>
        <taxon>Conger</taxon>
    </lineage>
</organism>
<name>A0A9Q1I4Q1_CONCO</name>
<gene>
    <name evidence="2" type="ORF">COCON_G00023920</name>
</gene>
<evidence type="ECO:0000256" key="1">
    <source>
        <dbReference type="SAM" id="Coils"/>
    </source>
</evidence>
<evidence type="ECO:0000313" key="3">
    <source>
        <dbReference type="Proteomes" id="UP001152803"/>
    </source>
</evidence>
<dbReference type="AlphaFoldDB" id="A0A9Q1I4Q1"/>
<keyword evidence="3" id="KW-1185">Reference proteome</keyword>
<feature type="coiled-coil region" evidence="1">
    <location>
        <begin position="196"/>
        <end position="287"/>
    </location>
</feature>
<keyword evidence="1" id="KW-0175">Coiled coil</keyword>
<dbReference type="Proteomes" id="UP001152803">
    <property type="component" value="Unassembled WGS sequence"/>
</dbReference>
<sequence length="329" mass="38104">MAVGLLVGLEVPQYVVILEDPNQFCRDEYDVILHPRTVCHPDGQLVKDQSILQIGSEMDFAGENTRKSTALVPMGTPKMHLDVFPLPYICVESHRPLTGTVSHDEMAEMKDSVSSPNSVTLSSLLLQMELHIHAYSAKVISMLPHDWPPGSVFYQWAKMLMSMTPALDALIILVFIWRKFKSRTNQMTNNENHMKISALNKKIRDTKEKMRRTQRLLLSSHRYNRKLRARVGELDRTCRKTREERDSLNGMVKERDERIRLEQETFKKAFRQSEKAQQQKLVQLEQDWRAELKWAMEDSREYGRRVNKGVQALQAGLCTVVFKNLRIPA</sequence>
<protein>
    <submittedName>
        <fullName evidence="2">Uncharacterized protein</fullName>
    </submittedName>
</protein>
<dbReference type="EMBL" id="JAFJMO010000002">
    <property type="protein sequence ID" value="KAJ8283542.1"/>
    <property type="molecule type" value="Genomic_DNA"/>
</dbReference>